<dbReference type="InterPro" id="IPR013783">
    <property type="entry name" value="Ig-like_fold"/>
</dbReference>
<feature type="compositionally biased region" description="Polar residues" evidence="1">
    <location>
        <begin position="76"/>
        <end position="92"/>
    </location>
</feature>
<dbReference type="Pfam" id="PF07705">
    <property type="entry name" value="CARDB"/>
    <property type="match status" value="1"/>
</dbReference>
<evidence type="ECO:0000313" key="4">
    <source>
        <dbReference type="EMBL" id="MCU4717564.1"/>
    </source>
</evidence>
<comment type="caution">
    <text evidence="5">The sequence shown here is derived from an EMBL/GenBank/DDBJ whole genome shotgun (WGS) entry which is preliminary data.</text>
</comment>
<feature type="region of interest" description="Disordered" evidence="1">
    <location>
        <begin position="558"/>
        <end position="623"/>
    </location>
</feature>
<dbReference type="Proteomes" id="UP001208186">
    <property type="component" value="Unassembled WGS sequence"/>
</dbReference>
<dbReference type="PANTHER" id="PTHR37947">
    <property type="entry name" value="BLL2462 PROTEIN"/>
    <property type="match status" value="1"/>
</dbReference>
<evidence type="ECO:0000256" key="2">
    <source>
        <dbReference type="SAM" id="Phobius"/>
    </source>
</evidence>
<dbReference type="EMBL" id="JAOPKD010000004">
    <property type="protein sequence ID" value="MCU4726728.1"/>
    <property type="molecule type" value="Genomic_DNA"/>
</dbReference>
<dbReference type="PANTHER" id="PTHR37947:SF1">
    <property type="entry name" value="BLL2462 PROTEIN"/>
    <property type="match status" value="1"/>
</dbReference>
<organism evidence="5 7">
    <name type="scientific">Halapricum hydrolyticum</name>
    <dbReference type="NCBI Taxonomy" id="2979991"/>
    <lineage>
        <taxon>Archaea</taxon>
        <taxon>Methanobacteriati</taxon>
        <taxon>Methanobacteriota</taxon>
        <taxon>Stenosarchaea group</taxon>
        <taxon>Halobacteria</taxon>
        <taxon>Halobacteriales</taxon>
        <taxon>Haloarculaceae</taxon>
        <taxon>Halapricum</taxon>
    </lineage>
</organism>
<dbReference type="Proteomes" id="UP001209746">
    <property type="component" value="Unassembled WGS sequence"/>
</dbReference>
<evidence type="ECO:0000313" key="6">
    <source>
        <dbReference type="Proteomes" id="UP001208186"/>
    </source>
</evidence>
<dbReference type="InterPro" id="IPR011635">
    <property type="entry name" value="CARDB"/>
</dbReference>
<evidence type="ECO:0000259" key="3">
    <source>
        <dbReference type="Pfam" id="PF07705"/>
    </source>
</evidence>
<name>A0AAE3ICH1_9EURY</name>
<evidence type="ECO:0000313" key="5">
    <source>
        <dbReference type="EMBL" id="MCU4726728.1"/>
    </source>
</evidence>
<dbReference type="AlphaFoldDB" id="A0AAE3ICH1"/>
<dbReference type="Gene3D" id="2.60.40.10">
    <property type="entry name" value="Immunoglobulins"/>
    <property type="match status" value="4"/>
</dbReference>
<feature type="transmembrane region" description="Helical" evidence="2">
    <location>
        <begin position="622"/>
        <end position="644"/>
    </location>
</feature>
<dbReference type="RefSeq" id="WP_315908327.1">
    <property type="nucleotide sequence ID" value="NZ_JAOPKC010000003.1"/>
</dbReference>
<dbReference type="InterPro" id="IPR017868">
    <property type="entry name" value="Filamin/ABP280_repeat-like"/>
</dbReference>
<keyword evidence="2" id="KW-0472">Membrane</keyword>
<proteinExistence type="predicted"/>
<protein>
    <recommendedName>
        <fullName evidence="3">CARDB domain-containing protein</fullName>
    </recommendedName>
</protein>
<keyword evidence="2" id="KW-1133">Transmembrane helix</keyword>
<dbReference type="PROSITE" id="PS50194">
    <property type="entry name" value="FILAMIN_REPEAT"/>
    <property type="match status" value="1"/>
</dbReference>
<keyword evidence="6" id="KW-1185">Reference proteome</keyword>
<feature type="region of interest" description="Disordered" evidence="1">
    <location>
        <begin position="76"/>
        <end position="95"/>
    </location>
</feature>
<accession>A0AAE3ICH1</accession>
<sequence length="648" mass="67261">MVDGSLKSGSFHAIPTGSDGSLRNARVDTDGAIYGVAPDRIYSVQQSILNSEVENRVFGEVEGAVRDVYWSPEISGTTSQHGTALSREQMTGPQAREHMDGLDFEEVWAATDDLPVQQWRIQDLSLDLAEDRILVDESTEVTVTLELAASNDTTATTTAEYDVNTSAASIENGTLQSTDRGTAEVTASLAGHTDTATVKLLAPPDLGVAETTLDEPIVARDTTVSVDATVENVGDLEGTETFGLQVDNETIESTSVTVDGRDEQSVAFRWTPTETGSYTPTVGGEIAGTLEVVEPPEVSVTDASLATETLLVGQEATVSATLENPDRLAGSETATLLAEDTVVQTRDVTVGAEETNTTAFAWTPSEPGTYNLTVNSIAAGSVEVVPRSTITVANVTATDQVVTGEAADVTATIVNEANVPVDVPVSYALDGEQVATELVTLEPGTSAVTFEQPLAEAGAVTHTVEAVNDKASTETDVREPATVEITNVVSPDTVETGSDAGVTVTVENSGGVAGNDTVEFSVDGATLSDEPIALDAGENTRVSASFAFSLQGEHTFTVETSDGSASGTIVAESPSGDDTTTDQETEQTTDEGGQTDRETDESGQTDDGETTRQDDAAESGDGFGPGFGVVAALLAIVILGVALARLDS</sequence>
<feature type="compositionally biased region" description="Acidic residues" evidence="1">
    <location>
        <begin position="579"/>
        <end position="589"/>
    </location>
</feature>
<feature type="compositionally biased region" description="Acidic residues" evidence="1">
    <location>
        <begin position="598"/>
        <end position="608"/>
    </location>
</feature>
<evidence type="ECO:0000256" key="1">
    <source>
        <dbReference type="SAM" id="MobiDB-lite"/>
    </source>
</evidence>
<gene>
    <name evidence="5" type="ORF">OB914_07075</name>
    <name evidence="4" type="ORF">OB916_05740</name>
</gene>
<feature type="compositionally biased region" description="Polar residues" evidence="1">
    <location>
        <begin position="558"/>
        <end position="567"/>
    </location>
</feature>
<keyword evidence="2" id="KW-0812">Transmembrane</keyword>
<evidence type="ECO:0000313" key="7">
    <source>
        <dbReference type="Proteomes" id="UP001209746"/>
    </source>
</evidence>
<dbReference type="EMBL" id="JAOPKC010000003">
    <property type="protein sequence ID" value="MCU4717564.1"/>
    <property type="molecule type" value="Genomic_DNA"/>
</dbReference>
<feature type="domain" description="CARDB" evidence="3">
    <location>
        <begin position="485"/>
        <end position="560"/>
    </location>
</feature>
<reference evidence="5" key="1">
    <citation type="submission" date="2023-02" db="EMBL/GenBank/DDBJ databases">
        <title>Enrichment on poylsaccharides allowed isolation of novel metabolic and taxonomic groups of Haloarchaea.</title>
        <authorList>
            <person name="Sorokin D.Y."/>
            <person name="Elcheninov A.G."/>
            <person name="Khizhniak T.V."/>
            <person name="Kolganova T.V."/>
            <person name="Kublanov I.V."/>
        </authorList>
    </citation>
    <scope>NUCLEOTIDE SEQUENCE</scope>
    <source>
        <strain evidence="4 6">HArc-curdl5-1</strain>
        <strain evidence="5">HArc-curdl7</strain>
    </source>
</reference>